<name>A0ABP1Q665_9HEXA</name>
<gene>
    <name evidence="3" type="ORF">ODALV1_LOCUS7137</name>
</gene>
<evidence type="ECO:0000313" key="3">
    <source>
        <dbReference type="EMBL" id="CAL8088702.1"/>
    </source>
</evidence>
<evidence type="ECO:0000313" key="4">
    <source>
        <dbReference type="Proteomes" id="UP001642540"/>
    </source>
</evidence>
<protein>
    <submittedName>
        <fullName evidence="3">Uncharacterized protein</fullName>
    </submittedName>
</protein>
<feature type="transmembrane region" description="Helical" evidence="2">
    <location>
        <begin position="66"/>
        <end position="93"/>
    </location>
</feature>
<keyword evidence="2" id="KW-0812">Transmembrane</keyword>
<accession>A0ABP1Q665</accession>
<sequence>MSRTVYSAWKVCATFVLLTVYCYVVESLPLLNPSETQQLSTADEEKRTVQSFVELNESDKTLLRSVALFIGVLVVFSMIICLCATYWCMCWVLQCPGLGVMQSLTRVARNCNMTRSRRRIRPEAKRPKGNTRDLRKNKML</sequence>
<comment type="caution">
    <text evidence="3">The sequence shown here is derived from an EMBL/GenBank/DDBJ whole genome shotgun (WGS) entry which is preliminary data.</text>
</comment>
<keyword evidence="2" id="KW-1133">Transmembrane helix</keyword>
<dbReference type="EMBL" id="CAXLJM020000023">
    <property type="protein sequence ID" value="CAL8088702.1"/>
    <property type="molecule type" value="Genomic_DNA"/>
</dbReference>
<feature type="region of interest" description="Disordered" evidence="1">
    <location>
        <begin position="121"/>
        <end position="140"/>
    </location>
</feature>
<evidence type="ECO:0000256" key="2">
    <source>
        <dbReference type="SAM" id="Phobius"/>
    </source>
</evidence>
<keyword evidence="2" id="KW-0472">Membrane</keyword>
<keyword evidence="4" id="KW-1185">Reference proteome</keyword>
<evidence type="ECO:0000256" key="1">
    <source>
        <dbReference type="SAM" id="MobiDB-lite"/>
    </source>
</evidence>
<proteinExistence type="predicted"/>
<dbReference type="Proteomes" id="UP001642540">
    <property type="component" value="Unassembled WGS sequence"/>
</dbReference>
<organism evidence="3 4">
    <name type="scientific">Orchesella dallaii</name>
    <dbReference type="NCBI Taxonomy" id="48710"/>
    <lineage>
        <taxon>Eukaryota</taxon>
        <taxon>Metazoa</taxon>
        <taxon>Ecdysozoa</taxon>
        <taxon>Arthropoda</taxon>
        <taxon>Hexapoda</taxon>
        <taxon>Collembola</taxon>
        <taxon>Entomobryomorpha</taxon>
        <taxon>Entomobryoidea</taxon>
        <taxon>Orchesellidae</taxon>
        <taxon>Orchesellinae</taxon>
        <taxon>Orchesella</taxon>
    </lineage>
</organism>
<reference evidence="3 4" key="1">
    <citation type="submission" date="2024-08" db="EMBL/GenBank/DDBJ databases">
        <authorList>
            <person name="Cucini C."/>
            <person name="Frati F."/>
        </authorList>
    </citation>
    <scope>NUCLEOTIDE SEQUENCE [LARGE SCALE GENOMIC DNA]</scope>
</reference>